<feature type="domain" description="Xylanolytic transcriptional activator regulatory" evidence="3">
    <location>
        <begin position="284"/>
        <end position="357"/>
    </location>
</feature>
<dbReference type="Pfam" id="PF04082">
    <property type="entry name" value="Fungal_trans"/>
    <property type="match status" value="1"/>
</dbReference>
<evidence type="ECO:0000313" key="4">
    <source>
        <dbReference type="EMBL" id="ETN44978.1"/>
    </source>
</evidence>
<dbReference type="STRING" id="1220924.W2SAD5"/>
<keyword evidence="1" id="KW-0539">Nucleus</keyword>
<dbReference type="SMART" id="SM00906">
    <property type="entry name" value="Fungal_trans"/>
    <property type="match status" value="1"/>
</dbReference>
<evidence type="ECO:0000313" key="5">
    <source>
        <dbReference type="Proteomes" id="UP000030752"/>
    </source>
</evidence>
<dbReference type="eggNOG" id="ENOG502SHHU">
    <property type="taxonomic scope" value="Eukaryota"/>
</dbReference>
<dbReference type="GO" id="GO:0003677">
    <property type="term" value="F:DNA binding"/>
    <property type="evidence" value="ECO:0007669"/>
    <property type="project" value="InterPro"/>
</dbReference>
<dbReference type="PANTHER" id="PTHR31668">
    <property type="entry name" value="GLUCOSE TRANSPORT TRANSCRIPTION REGULATOR RGT1-RELATED-RELATED"/>
    <property type="match status" value="1"/>
</dbReference>
<dbReference type="OrthoDB" id="3034343at2759"/>
<dbReference type="VEuPathDB" id="FungiDB:HMPREF1541_09854"/>
<sequence length="618" mass="68106">MSPSRPSTLRRPQTRSAAGHPTTSPTETNSRSTSGLPGNVLDSARGDRDNVPILPTGNNPGARPSIVRLHDSATEPTPGYSIVGGNGTLDETEDDNVHVVGPVLANDNEVLEPYLSAIPEAGRYRKSICTDSSRMARPVLFTTMSRRPLGVTKNQTLSAAKCEVIEKLLEPHCQAIVQRYLEQANICMPMFDAAQLLDVYTNEKEKISPALLANLYANALIYWRVSPTALLPTDSLSKCPDGRFVWVQAHEALHSETFLAPGISTVMALLLNIGGRPSTSPFNNAGMMGTAVALAHALGLNRDPSKWQLHNAEKDMRVRIWWQVVLQDRWCSLSYGTPPQIRSSQYDVALPTIEAVSARPEGLPSATIYITLLTLTEELGYLLEHVYDLRSSPSTVTVDGSTDVLERRLGSWKDQLSGDMRAIVLRGMRLEIAGAANLRLAYLATELLLCRISLDLDKETTDSQLAGNYHHIRARRAAEDIVNFIHSLKETHICGFWMPQHGASLTSATAFILRVAVRSISAGDYVDGNASLNMAIRMMGTLRHFQEIFRWDIADHCIAQYGELVDRMASMRHIGDSTQNSHRASMMSTTDSFVAHSIDLPSLELDSMFPSLWDMFEA</sequence>
<dbReference type="CDD" id="cd12148">
    <property type="entry name" value="fungal_TF_MHR"/>
    <property type="match status" value="1"/>
</dbReference>
<dbReference type="GO" id="GO:0006351">
    <property type="term" value="P:DNA-templated transcription"/>
    <property type="evidence" value="ECO:0007669"/>
    <property type="project" value="InterPro"/>
</dbReference>
<dbReference type="HOGENOM" id="CLU_009827_1_0_1"/>
<feature type="compositionally biased region" description="Polar residues" evidence="2">
    <location>
        <begin position="1"/>
        <end position="36"/>
    </location>
</feature>
<feature type="region of interest" description="Disordered" evidence="2">
    <location>
        <begin position="1"/>
        <end position="66"/>
    </location>
</feature>
<dbReference type="Proteomes" id="UP000030752">
    <property type="component" value="Unassembled WGS sequence"/>
</dbReference>
<dbReference type="GeneID" id="19977193"/>
<evidence type="ECO:0000259" key="3">
    <source>
        <dbReference type="SMART" id="SM00906"/>
    </source>
</evidence>
<dbReference type="PANTHER" id="PTHR31668:SF10">
    <property type="entry name" value="ZN(II)2CYS6 TRANSCRIPTION FACTOR (EUROFUNG)"/>
    <property type="match status" value="1"/>
</dbReference>
<organism evidence="4 5">
    <name type="scientific">Cyphellophora europaea (strain CBS 101466)</name>
    <name type="common">Phialophora europaea</name>
    <dbReference type="NCBI Taxonomy" id="1220924"/>
    <lineage>
        <taxon>Eukaryota</taxon>
        <taxon>Fungi</taxon>
        <taxon>Dikarya</taxon>
        <taxon>Ascomycota</taxon>
        <taxon>Pezizomycotina</taxon>
        <taxon>Eurotiomycetes</taxon>
        <taxon>Chaetothyriomycetidae</taxon>
        <taxon>Chaetothyriales</taxon>
        <taxon>Cyphellophoraceae</taxon>
        <taxon>Cyphellophora</taxon>
    </lineage>
</organism>
<proteinExistence type="predicted"/>
<accession>W2SAD5</accession>
<evidence type="ECO:0000256" key="2">
    <source>
        <dbReference type="SAM" id="MobiDB-lite"/>
    </source>
</evidence>
<protein>
    <recommendedName>
        <fullName evidence="3">Xylanolytic transcriptional activator regulatory domain-containing protein</fullName>
    </recommendedName>
</protein>
<reference evidence="4 5" key="1">
    <citation type="submission" date="2013-03" db="EMBL/GenBank/DDBJ databases">
        <title>The Genome Sequence of Phialophora europaea CBS 101466.</title>
        <authorList>
            <consortium name="The Broad Institute Genomics Platform"/>
            <person name="Cuomo C."/>
            <person name="de Hoog S."/>
            <person name="Gorbushina A."/>
            <person name="Walker B."/>
            <person name="Young S.K."/>
            <person name="Zeng Q."/>
            <person name="Gargeya S."/>
            <person name="Fitzgerald M."/>
            <person name="Haas B."/>
            <person name="Abouelleil A."/>
            <person name="Allen A.W."/>
            <person name="Alvarado L."/>
            <person name="Arachchi H.M."/>
            <person name="Berlin A.M."/>
            <person name="Chapman S.B."/>
            <person name="Gainer-Dewar J."/>
            <person name="Goldberg J."/>
            <person name="Griggs A."/>
            <person name="Gujja S."/>
            <person name="Hansen M."/>
            <person name="Howarth C."/>
            <person name="Imamovic A."/>
            <person name="Ireland A."/>
            <person name="Larimer J."/>
            <person name="McCowan C."/>
            <person name="Murphy C."/>
            <person name="Pearson M."/>
            <person name="Poon T.W."/>
            <person name="Priest M."/>
            <person name="Roberts A."/>
            <person name="Saif S."/>
            <person name="Shea T."/>
            <person name="Sisk P."/>
            <person name="Sykes S."/>
            <person name="Wortman J."/>
            <person name="Nusbaum C."/>
            <person name="Birren B."/>
        </authorList>
    </citation>
    <scope>NUCLEOTIDE SEQUENCE [LARGE SCALE GENOMIC DNA]</scope>
    <source>
        <strain evidence="4 5">CBS 101466</strain>
    </source>
</reference>
<dbReference type="AlphaFoldDB" id="W2SAD5"/>
<gene>
    <name evidence="4" type="ORF">HMPREF1541_09854</name>
</gene>
<dbReference type="RefSeq" id="XP_008712748.1">
    <property type="nucleotide sequence ID" value="XM_008714526.1"/>
</dbReference>
<dbReference type="GO" id="GO:0001080">
    <property type="term" value="P:nitrogen catabolite activation of transcription from RNA polymerase II promoter"/>
    <property type="evidence" value="ECO:0007669"/>
    <property type="project" value="TreeGrafter"/>
</dbReference>
<evidence type="ECO:0000256" key="1">
    <source>
        <dbReference type="ARBA" id="ARBA00023242"/>
    </source>
</evidence>
<dbReference type="InterPro" id="IPR050797">
    <property type="entry name" value="Carb_Metab_Trans_Reg"/>
</dbReference>
<name>W2SAD5_CYPE1</name>
<dbReference type="EMBL" id="KB822713">
    <property type="protein sequence ID" value="ETN44978.1"/>
    <property type="molecule type" value="Genomic_DNA"/>
</dbReference>
<dbReference type="InterPro" id="IPR007219">
    <property type="entry name" value="XnlR_reg_dom"/>
</dbReference>
<dbReference type="InParanoid" id="W2SAD5"/>
<keyword evidence="5" id="KW-1185">Reference proteome</keyword>
<dbReference type="GO" id="GO:0008270">
    <property type="term" value="F:zinc ion binding"/>
    <property type="evidence" value="ECO:0007669"/>
    <property type="project" value="InterPro"/>
</dbReference>
<dbReference type="GO" id="GO:0005634">
    <property type="term" value="C:nucleus"/>
    <property type="evidence" value="ECO:0007669"/>
    <property type="project" value="TreeGrafter"/>
</dbReference>